<reference evidence="2" key="2">
    <citation type="submission" date="2020-09" db="EMBL/GenBank/DDBJ databases">
        <authorList>
            <person name="Sun Q."/>
            <person name="Ohkuma M."/>
        </authorList>
    </citation>
    <scope>NUCLEOTIDE SEQUENCE</scope>
    <source>
        <strain evidence="2">JCM 3302</strain>
    </source>
</reference>
<keyword evidence="3" id="KW-1185">Reference proteome</keyword>
<keyword evidence="1" id="KW-0812">Transmembrane</keyword>
<dbReference type="RefSeq" id="WP_268256743.1">
    <property type="nucleotide sequence ID" value="NZ_BNBC01000019.1"/>
</dbReference>
<evidence type="ECO:0000313" key="2">
    <source>
        <dbReference type="EMBL" id="GHE81647.1"/>
    </source>
</evidence>
<proteinExistence type="predicted"/>
<protein>
    <submittedName>
        <fullName evidence="2">Uncharacterized protein</fullName>
    </submittedName>
</protein>
<evidence type="ECO:0000313" key="3">
    <source>
        <dbReference type="Proteomes" id="UP000641386"/>
    </source>
</evidence>
<name>A0A919A0C0_9ACTN</name>
<reference evidence="2" key="1">
    <citation type="journal article" date="2014" name="Int. J. Syst. Evol. Microbiol.">
        <title>Complete genome sequence of Corynebacterium casei LMG S-19264T (=DSM 44701T), isolated from a smear-ripened cheese.</title>
        <authorList>
            <consortium name="US DOE Joint Genome Institute (JGI-PGF)"/>
            <person name="Walter F."/>
            <person name="Albersmeier A."/>
            <person name="Kalinowski J."/>
            <person name="Ruckert C."/>
        </authorList>
    </citation>
    <scope>NUCLEOTIDE SEQUENCE</scope>
    <source>
        <strain evidence="2">JCM 3302</strain>
    </source>
</reference>
<feature type="transmembrane region" description="Helical" evidence="1">
    <location>
        <begin position="21"/>
        <end position="39"/>
    </location>
</feature>
<gene>
    <name evidence="2" type="ORF">GCM10014715_41480</name>
</gene>
<comment type="caution">
    <text evidence="2">The sequence shown here is derived from an EMBL/GenBank/DDBJ whole genome shotgun (WGS) entry which is preliminary data.</text>
</comment>
<evidence type="ECO:0000256" key="1">
    <source>
        <dbReference type="SAM" id="Phobius"/>
    </source>
</evidence>
<organism evidence="2 3">
    <name type="scientific">Streptomyces spiralis</name>
    <dbReference type="NCBI Taxonomy" id="66376"/>
    <lineage>
        <taxon>Bacteria</taxon>
        <taxon>Bacillati</taxon>
        <taxon>Actinomycetota</taxon>
        <taxon>Actinomycetes</taxon>
        <taxon>Kitasatosporales</taxon>
        <taxon>Streptomycetaceae</taxon>
        <taxon>Streptomyces</taxon>
    </lineage>
</organism>
<dbReference type="AlphaFoldDB" id="A0A919A0C0"/>
<keyword evidence="1" id="KW-1133">Transmembrane helix</keyword>
<dbReference type="Proteomes" id="UP000641386">
    <property type="component" value="Unassembled WGS sequence"/>
</dbReference>
<accession>A0A919A0C0</accession>
<sequence>MTYPRYRPQPHRATPRHGPSPVTYVLLIAIPALAAVAALRPR</sequence>
<keyword evidence="1" id="KW-0472">Membrane</keyword>
<dbReference type="EMBL" id="BNBC01000019">
    <property type="protein sequence ID" value="GHE81647.1"/>
    <property type="molecule type" value="Genomic_DNA"/>
</dbReference>